<dbReference type="Proteomes" id="UP000176952">
    <property type="component" value="Unassembled WGS sequence"/>
</dbReference>
<dbReference type="STRING" id="1798542.A3F54_02165"/>
<dbReference type="AlphaFoldDB" id="A0A1G2AZN7"/>
<evidence type="ECO:0000313" key="2">
    <source>
        <dbReference type="Proteomes" id="UP000176952"/>
    </source>
</evidence>
<proteinExistence type="predicted"/>
<dbReference type="PANTHER" id="PTHR34610:SF3">
    <property type="entry name" value="SSL7007 PROTEIN"/>
    <property type="match status" value="1"/>
</dbReference>
<dbReference type="InterPro" id="IPR002850">
    <property type="entry name" value="PIN_toxin-like"/>
</dbReference>
<organism evidence="1 2">
    <name type="scientific">Candidatus Kerfeldbacteria bacterium RIFCSPHIGHO2_12_FULL_48_17</name>
    <dbReference type="NCBI Taxonomy" id="1798542"/>
    <lineage>
        <taxon>Bacteria</taxon>
        <taxon>Candidatus Kerfeldiibacteriota</taxon>
    </lineage>
</organism>
<gene>
    <name evidence="1" type="ORF">A3F54_02165</name>
</gene>
<dbReference type="PANTHER" id="PTHR34610">
    <property type="entry name" value="SSL7007 PROTEIN"/>
    <property type="match status" value="1"/>
</dbReference>
<sequence>MSQRWILFITEHSQVVKDKKIVHLSRDTKDDKFINTALVGNADFLISGDDDLLTLRDISPVKIITAIEFIKILKKVK</sequence>
<comment type="caution">
    <text evidence="1">The sequence shown here is derived from an EMBL/GenBank/DDBJ whole genome shotgun (WGS) entry which is preliminary data.</text>
</comment>
<dbReference type="NCBIfam" id="TIGR00305">
    <property type="entry name" value="putative toxin-antitoxin system toxin component, PIN family"/>
    <property type="match status" value="1"/>
</dbReference>
<dbReference type="EMBL" id="MHKD01000044">
    <property type="protein sequence ID" value="OGY81427.1"/>
    <property type="molecule type" value="Genomic_DNA"/>
</dbReference>
<name>A0A1G2AZN7_9BACT</name>
<reference evidence="1 2" key="1">
    <citation type="journal article" date="2016" name="Nat. Commun.">
        <title>Thousands of microbial genomes shed light on interconnected biogeochemical processes in an aquifer system.</title>
        <authorList>
            <person name="Anantharaman K."/>
            <person name="Brown C.T."/>
            <person name="Hug L.A."/>
            <person name="Sharon I."/>
            <person name="Castelle C.J."/>
            <person name="Probst A.J."/>
            <person name="Thomas B.C."/>
            <person name="Singh A."/>
            <person name="Wilkins M.J."/>
            <person name="Karaoz U."/>
            <person name="Brodie E.L."/>
            <person name="Williams K.H."/>
            <person name="Hubbard S.S."/>
            <person name="Banfield J.F."/>
        </authorList>
    </citation>
    <scope>NUCLEOTIDE SEQUENCE [LARGE SCALE GENOMIC DNA]</scope>
</reference>
<evidence type="ECO:0000313" key="1">
    <source>
        <dbReference type="EMBL" id="OGY81427.1"/>
    </source>
</evidence>
<protein>
    <submittedName>
        <fullName evidence="1">Putative toxin-antitoxin system toxin component, PIN family</fullName>
    </submittedName>
</protein>
<accession>A0A1G2AZN7</accession>